<evidence type="ECO:0000259" key="6">
    <source>
        <dbReference type="PROSITE" id="PS51767"/>
    </source>
</evidence>
<dbReference type="Pfam" id="PF00026">
    <property type="entry name" value="Asp"/>
    <property type="match status" value="1"/>
</dbReference>
<dbReference type="InterPro" id="IPR001969">
    <property type="entry name" value="Aspartic_peptidase_AS"/>
</dbReference>
<dbReference type="InterPro" id="IPR034164">
    <property type="entry name" value="Pepsin-like_dom"/>
</dbReference>
<feature type="active site" evidence="3">
    <location>
        <position position="101"/>
    </location>
</feature>
<comment type="caution">
    <text evidence="7">The sequence shown here is derived from an EMBL/GenBank/DDBJ whole genome shotgun (WGS) entry which is preliminary data.</text>
</comment>
<dbReference type="PRINTS" id="PR00792">
    <property type="entry name" value="PEPSIN"/>
</dbReference>
<dbReference type="Gene3D" id="2.40.70.10">
    <property type="entry name" value="Acid Proteases"/>
    <property type="match status" value="2"/>
</dbReference>
<evidence type="ECO:0000313" key="8">
    <source>
        <dbReference type="Proteomes" id="UP000320762"/>
    </source>
</evidence>
<evidence type="ECO:0000256" key="2">
    <source>
        <dbReference type="ARBA" id="ARBA00022750"/>
    </source>
</evidence>
<dbReference type="OrthoDB" id="660550at2759"/>
<protein>
    <submittedName>
        <fullName evidence="7">Aspartic peptidase domain-containing protein</fullName>
    </submittedName>
</protein>
<gene>
    <name evidence="7" type="ORF">BD626DRAFT_581823</name>
</gene>
<dbReference type="SUPFAM" id="SSF50630">
    <property type="entry name" value="Acid proteases"/>
    <property type="match status" value="1"/>
</dbReference>
<feature type="active site" evidence="3">
    <location>
        <position position="306"/>
    </location>
</feature>
<dbReference type="PANTHER" id="PTHR47966">
    <property type="entry name" value="BETA-SITE APP-CLEAVING ENZYME, ISOFORM A-RELATED"/>
    <property type="match status" value="1"/>
</dbReference>
<evidence type="ECO:0000256" key="4">
    <source>
        <dbReference type="RuleBase" id="RU000454"/>
    </source>
</evidence>
<dbReference type="EMBL" id="VDMD01000003">
    <property type="protein sequence ID" value="TRM67157.1"/>
    <property type="molecule type" value="Genomic_DNA"/>
</dbReference>
<evidence type="ECO:0000256" key="1">
    <source>
        <dbReference type="ARBA" id="ARBA00007447"/>
    </source>
</evidence>
<accession>A0A550CQU1</accession>
<organism evidence="7 8">
    <name type="scientific">Schizophyllum amplum</name>
    <dbReference type="NCBI Taxonomy" id="97359"/>
    <lineage>
        <taxon>Eukaryota</taxon>
        <taxon>Fungi</taxon>
        <taxon>Dikarya</taxon>
        <taxon>Basidiomycota</taxon>
        <taxon>Agaricomycotina</taxon>
        <taxon>Agaricomycetes</taxon>
        <taxon>Agaricomycetidae</taxon>
        <taxon>Agaricales</taxon>
        <taxon>Schizophyllaceae</taxon>
        <taxon>Schizophyllum</taxon>
    </lineage>
</organism>
<dbReference type="STRING" id="97359.A0A550CQU1"/>
<dbReference type="GO" id="GO:0006508">
    <property type="term" value="P:proteolysis"/>
    <property type="evidence" value="ECO:0007669"/>
    <property type="project" value="UniProtKB-KW"/>
</dbReference>
<keyword evidence="2 4" id="KW-0064">Aspartyl protease</keyword>
<feature type="chain" id="PRO_5022138023" evidence="5">
    <location>
        <begin position="18"/>
        <end position="434"/>
    </location>
</feature>
<evidence type="ECO:0000256" key="5">
    <source>
        <dbReference type="SAM" id="SignalP"/>
    </source>
</evidence>
<evidence type="ECO:0000256" key="3">
    <source>
        <dbReference type="PIRSR" id="PIRSR601461-1"/>
    </source>
</evidence>
<dbReference type="GO" id="GO:0004190">
    <property type="term" value="F:aspartic-type endopeptidase activity"/>
    <property type="evidence" value="ECO:0007669"/>
    <property type="project" value="UniProtKB-KW"/>
</dbReference>
<sequence length="434" mass="46339">MRLNASFVPLFLAVVVATKPVIVDRSPITFPLLKKLNVTSGHNLVQSGKQRAQLLRNQALRKSGQAVDDVLVDEPVTNEAVIYIADIAVGSPATTYHLIVDTGSSNTWVGADTDYAETTTSDDTGSGVSVSYGSGSFSGKFRFLPREEYTDTVTITDDLVLSSQSIGVASRSSGFSGYDGILGIGPTDLTEGTLSNSNAEIPTVVDTAFSEGLIDEQVISVYFEPTTEEEVENGELTWGGVDDSKYTGEINYTPVTNTYPASYYWGTYILGLRSPLHDLTTDPGIDQSITYGNSVTILDNNAGITDTGTTLLYLATDAYNAYAEATGGEYDNSVGLLSITSAQFDALESLFFSIGGVTYEFTPNAQIWPRSLNTAIGGSEDGIYLVVADVGTPSGQGLDFINGYVFLERFYSVYDSANSQIGFATTPFTNATSN</sequence>
<dbReference type="PANTHER" id="PTHR47966:SF51">
    <property type="entry name" value="BETA-SITE APP-CLEAVING ENZYME, ISOFORM A-RELATED"/>
    <property type="match status" value="1"/>
</dbReference>
<keyword evidence="4" id="KW-0645">Protease</keyword>
<proteinExistence type="inferred from homology"/>
<reference evidence="7 8" key="1">
    <citation type="journal article" date="2019" name="New Phytol.">
        <title>Comparative genomics reveals unique wood-decay strategies and fruiting body development in the Schizophyllaceae.</title>
        <authorList>
            <person name="Almasi E."/>
            <person name="Sahu N."/>
            <person name="Krizsan K."/>
            <person name="Balint B."/>
            <person name="Kovacs G.M."/>
            <person name="Kiss B."/>
            <person name="Cseklye J."/>
            <person name="Drula E."/>
            <person name="Henrissat B."/>
            <person name="Nagy I."/>
            <person name="Chovatia M."/>
            <person name="Adam C."/>
            <person name="LaButti K."/>
            <person name="Lipzen A."/>
            <person name="Riley R."/>
            <person name="Grigoriev I.V."/>
            <person name="Nagy L.G."/>
        </authorList>
    </citation>
    <scope>NUCLEOTIDE SEQUENCE [LARGE SCALE GENOMIC DNA]</scope>
    <source>
        <strain evidence="7 8">NL-1724</strain>
    </source>
</reference>
<evidence type="ECO:0000313" key="7">
    <source>
        <dbReference type="EMBL" id="TRM67157.1"/>
    </source>
</evidence>
<keyword evidence="8" id="KW-1185">Reference proteome</keyword>
<keyword evidence="5" id="KW-0732">Signal</keyword>
<dbReference type="InterPro" id="IPR021109">
    <property type="entry name" value="Peptidase_aspartic_dom_sf"/>
</dbReference>
<name>A0A550CQU1_9AGAR</name>
<dbReference type="InterPro" id="IPR033121">
    <property type="entry name" value="PEPTIDASE_A1"/>
</dbReference>
<feature type="signal peptide" evidence="5">
    <location>
        <begin position="1"/>
        <end position="17"/>
    </location>
</feature>
<feature type="domain" description="Peptidase A1" evidence="6">
    <location>
        <begin position="83"/>
        <end position="424"/>
    </location>
</feature>
<keyword evidence="4" id="KW-0378">Hydrolase</keyword>
<comment type="similarity">
    <text evidence="1 4">Belongs to the peptidase A1 family.</text>
</comment>
<dbReference type="AlphaFoldDB" id="A0A550CQU1"/>
<dbReference type="PROSITE" id="PS00141">
    <property type="entry name" value="ASP_PROTEASE"/>
    <property type="match status" value="1"/>
</dbReference>
<dbReference type="CDD" id="cd05471">
    <property type="entry name" value="pepsin_like"/>
    <property type="match status" value="1"/>
</dbReference>
<dbReference type="Proteomes" id="UP000320762">
    <property type="component" value="Unassembled WGS sequence"/>
</dbReference>
<dbReference type="InterPro" id="IPR001461">
    <property type="entry name" value="Aspartic_peptidase_A1"/>
</dbReference>
<dbReference type="PROSITE" id="PS51767">
    <property type="entry name" value="PEPTIDASE_A1"/>
    <property type="match status" value="1"/>
</dbReference>